<organism evidence="1">
    <name type="scientific">Arundo donax</name>
    <name type="common">Giant reed</name>
    <name type="synonym">Donax arundinaceus</name>
    <dbReference type="NCBI Taxonomy" id="35708"/>
    <lineage>
        <taxon>Eukaryota</taxon>
        <taxon>Viridiplantae</taxon>
        <taxon>Streptophyta</taxon>
        <taxon>Embryophyta</taxon>
        <taxon>Tracheophyta</taxon>
        <taxon>Spermatophyta</taxon>
        <taxon>Magnoliopsida</taxon>
        <taxon>Liliopsida</taxon>
        <taxon>Poales</taxon>
        <taxon>Poaceae</taxon>
        <taxon>PACMAD clade</taxon>
        <taxon>Arundinoideae</taxon>
        <taxon>Arundineae</taxon>
        <taxon>Arundo</taxon>
    </lineage>
</organism>
<accession>A0A0A9C233</accession>
<reference evidence="1" key="1">
    <citation type="submission" date="2014-09" db="EMBL/GenBank/DDBJ databases">
        <authorList>
            <person name="Magalhaes I.L.F."/>
            <person name="Oliveira U."/>
            <person name="Santos F.R."/>
            <person name="Vidigal T.H.D.A."/>
            <person name="Brescovit A.D."/>
            <person name="Santos A.J."/>
        </authorList>
    </citation>
    <scope>NUCLEOTIDE SEQUENCE</scope>
    <source>
        <tissue evidence="1">Shoot tissue taken approximately 20 cm above the soil surface</tissue>
    </source>
</reference>
<sequence>MLLFILTLVLTVYITGYCSTLKML</sequence>
<name>A0A0A9C233_ARUDO</name>
<reference evidence="1" key="2">
    <citation type="journal article" date="2015" name="Data Brief">
        <title>Shoot transcriptome of the giant reed, Arundo donax.</title>
        <authorList>
            <person name="Barrero R.A."/>
            <person name="Guerrero F.D."/>
            <person name="Moolhuijzen P."/>
            <person name="Goolsby J.A."/>
            <person name="Tidwell J."/>
            <person name="Bellgard S.E."/>
            <person name="Bellgard M.I."/>
        </authorList>
    </citation>
    <scope>NUCLEOTIDE SEQUENCE</scope>
    <source>
        <tissue evidence="1">Shoot tissue taken approximately 20 cm above the soil surface</tissue>
    </source>
</reference>
<dbReference type="AlphaFoldDB" id="A0A0A9C233"/>
<evidence type="ECO:0000313" key="1">
    <source>
        <dbReference type="EMBL" id="JAD70364.1"/>
    </source>
</evidence>
<proteinExistence type="predicted"/>
<dbReference type="EMBL" id="GBRH01227531">
    <property type="protein sequence ID" value="JAD70364.1"/>
    <property type="molecule type" value="Transcribed_RNA"/>
</dbReference>
<protein>
    <submittedName>
        <fullName evidence="1">Uncharacterized protein</fullName>
    </submittedName>
</protein>